<dbReference type="AlphaFoldDB" id="A0A0E9S3N9"/>
<protein>
    <submittedName>
        <fullName evidence="1">Uncharacterized protein</fullName>
    </submittedName>
</protein>
<name>A0A0E9S3N9_ANGAN</name>
<proteinExistence type="predicted"/>
<sequence>MFIVCMHVCSYMHVCAHVEINQKEINQ</sequence>
<reference evidence="1" key="2">
    <citation type="journal article" date="2015" name="Fish Shellfish Immunol.">
        <title>Early steps in the European eel (Anguilla anguilla)-Vibrio vulnificus interaction in the gills: Role of the RtxA13 toxin.</title>
        <authorList>
            <person name="Callol A."/>
            <person name="Pajuelo D."/>
            <person name="Ebbesson L."/>
            <person name="Teles M."/>
            <person name="MacKenzie S."/>
            <person name="Amaro C."/>
        </authorList>
    </citation>
    <scope>NUCLEOTIDE SEQUENCE</scope>
</reference>
<reference evidence="1" key="1">
    <citation type="submission" date="2014-11" db="EMBL/GenBank/DDBJ databases">
        <authorList>
            <person name="Amaro Gonzalez C."/>
        </authorList>
    </citation>
    <scope>NUCLEOTIDE SEQUENCE</scope>
</reference>
<organism evidence="1">
    <name type="scientific">Anguilla anguilla</name>
    <name type="common">European freshwater eel</name>
    <name type="synonym">Muraena anguilla</name>
    <dbReference type="NCBI Taxonomy" id="7936"/>
    <lineage>
        <taxon>Eukaryota</taxon>
        <taxon>Metazoa</taxon>
        <taxon>Chordata</taxon>
        <taxon>Craniata</taxon>
        <taxon>Vertebrata</taxon>
        <taxon>Euteleostomi</taxon>
        <taxon>Actinopterygii</taxon>
        <taxon>Neopterygii</taxon>
        <taxon>Teleostei</taxon>
        <taxon>Anguilliformes</taxon>
        <taxon>Anguillidae</taxon>
        <taxon>Anguilla</taxon>
    </lineage>
</organism>
<accession>A0A0E9S3N9</accession>
<dbReference type="EMBL" id="GBXM01072765">
    <property type="protein sequence ID" value="JAH35812.1"/>
    <property type="molecule type" value="Transcribed_RNA"/>
</dbReference>
<evidence type="ECO:0000313" key="1">
    <source>
        <dbReference type="EMBL" id="JAH35812.1"/>
    </source>
</evidence>